<evidence type="ECO:0000313" key="2">
    <source>
        <dbReference type="Proteomes" id="UP000287394"/>
    </source>
</evidence>
<dbReference type="InterPro" id="IPR015943">
    <property type="entry name" value="WD40/YVTN_repeat-like_dom_sf"/>
</dbReference>
<dbReference type="Gene3D" id="2.130.10.10">
    <property type="entry name" value="YVTN repeat-like/Quinoprotein amine dehydrogenase"/>
    <property type="match status" value="1"/>
</dbReference>
<dbReference type="AlphaFoldDB" id="A0A402D1A3"/>
<protein>
    <submittedName>
        <fullName evidence="1">Uncharacterized protein</fullName>
    </submittedName>
</protein>
<evidence type="ECO:0000313" key="1">
    <source>
        <dbReference type="EMBL" id="BDI31611.1"/>
    </source>
</evidence>
<gene>
    <name evidence="1" type="ORF">CCAX7_36620</name>
</gene>
<keyword evidence="2" id="KW-1185">Reference proteome</keyword>
<proteinExistence type="predicted"/>
<reference evidence="1 2" key="1">
    <citation type="journal article" date="2019" name="Int. J. Syst. Evol. Microbiol.">
        <title>Capsulimonas corticalis gen. nov., sp. nov., an aerobic capsulated bacterium, of a novel bacterial order, Capsulimonadales ord. nov., of the class Armatimonadia of the phylum Armatimonadetes.</title>
        <authorList>
            <person name="Li J."/>
            <person name="Kudo C."/>
            <person name="Tonouchi A."/>
        </authorList>
    </citation>
    <scope>NUCLEOTIDE SEQUENCE [LARGE SCALE GENOMIC DNA]</scope>
    <source>
        <strain evidence="1 2">AX-7</strain>
    </source>
</reference>
<dbReference type="KEGG" id="ccot:CCAX7_36620"/>
<dbReference type="InterPro" id="IPR036322">
    <property type="entry name" value="WD40_repeat_dom_sf"/>
</dbReference>
<dbReference type="SUPFAM" id="SSF50978">
    <property type="entry name" value="WD40 repeat-like"/>
    <property type="match status" value="1"/>
</dbReference>
<organism evidence="1 2">
    <name type="scientific">Capsulimonas corticalis</name>
    <dbReference type="NCBI Taxonomy" id="2219043"/>
    <lineage>
        <taxon>Bacteria</taxon>
        <taxon>Bacillati</taxon>
        <taxon>Armatimonadota</taxon>
        <taxon>Armatimonadia</taxon>
        <taxon>Capsulimonadales</taxon>
        <taxon>Capsulimonadaceae</taxon>
        <taxon>Capsulimonas</taxon>
    </lineage>
</organism>
<dbReference type="EMBL" id="AP025739">
    <property type="protein sequence ID" value="BDI31611.1"/>
    <property type="molecule type" value="Genomic_DNA"/>
</dbReference>
<accession>A0A402D1A3</accession>
<name>A0A402D1A3_9BACT</name>
<dbReference type="Proteomes" id="UP000287394">
    <property type="component" value="Chromosome"/>
</dbReference>
<sequence>MTEHNILTGVIIRSIDTGHWCTGFARTKDGATVAFITPAGDLKFWDIKNNIEVLSIHLQPGLSQITFSENGVYLAASSKRGDITILKSSI</sequence>